<evidence type="ECO:0000313" key="1">
    <source>
        <dbReference type="EMBL" id="MED6285661.1"/>
    </source>
</evidence>
<organism evidence="1 2">
    <name type="scientific">Characodon lateralis</name>
    <dbReference type="NCBI Taxonomy" id="208331"/>
    <lineage>
        <taxon>Eukaryota</taxon>
        <taxon>Metazoa</taxon>
        <taxon>Chordata</taxon>
        <taxon>Craniata</taxon>
        <taxon>Vertebrata</taxon>
        <taxon>Euteleostomi</taxon>
        <taxon>Actinopterygii</taxon>
        <taxon>Neopterygii</taxon>
        <taxon>Teleostei</taxon>
        <taxon>Neoteleostei</taxon>
        <taxon>Acanthomorphata</taxon>
        <taxon>Ovalentaria</taxon>
        <taxon>Atherinomorphae</taxon>
        <taxon>Cyprinodontiformes</taxon>
        <taxon>Goodeidae</taxon>
        <taxon>Characodon</taxon>
    </lineage>
</organism>
<reference evidence="1 2" key="1">
    <citation type="submission" date="2021-06" db="EMBL/GenBank/DDBJ databases">
        <authorList>
            <person name="Palmer J.M."/>
        </authorList>
    </citation>
    <scope>NUCLEOTIDE SEQUENCE [LARGE SCALE GENOMIC DNA]</scope>
    <source>
        <strain evidence="1 2">CL_MEX2019</strain>
        <tissue evidence="1">Muscle</tissue>
    </source>
</reference>
<gene>
    <name evidence="1" type="ORF">CHARACLAT_031460</name>
</gene>
<name>A0ABU7EFX5_9TELE</name>
<dbReference type="Proteomes" id="UP001352852">
    <property type="component" value="Unassembled WGS sequence"/>
</dbReference>
<protein>
    <submittedName>
        <fullName evidence="1">Uncharacterized protein</fullName>
    </submittedName>
</protein>
<sequence length="128" mass="13721">MEELEEVSGERDVWASLLSLLAPQTATGTGSSIDNRCGEHGPLGLYVSNIPRNLVKVLPEVGVEYVPGRGLCQTIPADPHYALEPAKSVRLSPLPADPTHHQVVISGLSTPQLSPCLHPSVQNMRPKV</sequence>
<keyword evidence="2" id="KW-1185">Reference proteome</keyword>
<dbReference type="EMBL" id="JAHUTJ010054278">
    <property type="protein sequence ID" value="MED6285661.1"/>
    <property type="molecule type" value="Genomic_DNA"/>
</dbReference>
<accession>A0ABU7EFX5</accession>
<proteinExistence type="predicted"/>
<comment type="caution">
    <text evidence="1">The sequence shown here is derived from an EMBL/GenBank/DDBJ whole genome shotgun (WGS) entry which is preliminary data.</text>
</comment>
<evidence type="ECO:0000313" key="2">
    <source>
        <dbReference type="Proteomes" id="UP001352852"/>
    </source>
</evidence>